<evidence type="ECO:0000313" key="3">
    <source>
        <dbReference type="Proteomes" id="UP001595791"/>
    </source>
</evidence>
<protein>
    <recommendedName>
        <fullName evidence="4">HEAT repeat domain-containing protein</fullName>
    </recommendedName>
</protein>
<dbReference type="RefSeq" id="WP_378161306.1">
    <property type="nucleotide sequence ID" value="NZ_JBHSBU010000001.1"/>
</dbReference>
<keyword evidence="3" id="KW-1185">Reference proteome</keyword>
<dbReference type="Proteomes" id="UP001595791">
    <property type="component" value="Unassembled WGS sequence"/>
</dbReference>
<evidence type="ECO:0000313" key="2">
    <source>
        <dbReference type="EMBL" id="MFC4158532.1"/>
    </source>
</evidence>
<gene>
    <name evidence="2" type="ORF">ACFOW7_04060</name>
</gene>
<proteinExistence type="predicted"/>
<comment type="caution">
    <text evidence="2">The sequence shown here is derived from an EMBL/GenBank/DDBJ whole genome shotgun (WGS) entry which is preliminary data.</text>
</comment>
<evidence type="ECO:0008006" key="4">
    <source>
        <dbReference type="Google" id="ProtNLM"/>
    </source>
</evidence>
<organism evidence="2 3">
    <name type="scientific">Chitinimonas lacunae</name>
    <dbReference type="NCBI Taxonomy" id="1963018"/>
    <lineage>
        <taxon>Bacteria</taxon>
        <taxon>Pseudomonadati</taxon>
        <taxon>Pseudomonadota</taxon>
        <taxon>Betaproteobacteria</taxon>
        <taxon>Neisseriales</taxon>
        <taxon>Chitinibacteraceae</taxon>
        <taxon>Chitinimonas</taxon>
    </lineage>
</organism>
<evidence type="ECO:0000256" key="1">
    <source>
        <dbReference type="SAM" id="SignalP"/>
    </source>
</evidence>
<dbReference type="EMBL" id="JBHSBU010000001">
    <property type="protein sequence ID" value="MFC4158532.1"/>
    <property type="molecule type" value="Genomic_DNA"/>
</dbReference>
<feature type="chain" id="PRO_5045062322" description="HEAT repeat domain-containing protein" evidence="1">
    <location>
        <begin position="21"/>
        <end position="318"/>
    </location>
</feature>
<name>A0ABV8MLJ8_9NEIS</name>
<keyword evidence="1" id="KW-0732">Signal</keyword>
<feature type="signal peptide" evidence="1">
    <location>
        <begin position="1"/>
        <end position="20"/>
    </location>
</feature>
<reference evidence="3" key="1">
    <citation type="journal article" date="2019" name="Int. J. Syst. Evol. Microbiol.">
        <title>The Global Catalogue of Microorganisms (GCM) 10K type strain sequencing project: providing services to taxonomists for standard genome sequencing and annotation.</title>
        <authorList>
            <consortium name="The Broad Institute Genomics Platform"/>
            <consortium name="The Broad Institute Genome Sequencing Center for Infectious Disease"/>
            <person name="Wu L."/>
            <person name="Ma J."/>
        </authorList>
    </citation>
    <scope>NUCLEOTIDE SEQUENCE [LARGE SCALE GENOMIC DNA]</scope>
    <source>
        <strain evidence="3">LMG 29894</strain>
    </source>
</reference>
<accession>A0ABV8MLJ8</accession>
<sequence>MRSLILAGLIAAAFAPAALAAKPAKPAKTAAPAAKLDIAVRDLSPKFVEFYQVASEPVKTEPGKPVENEADVRWRYFKQGYDFSVHQDEAAARAAFEQAWPRYPAVMKQIEGGFDAMTPKVDQMLSTLADQYYFTKPLTLRFVSYVGTFEGRVWSEQDGDRTNIYLPLETGPETRALPLARLLSRMMLDKELPWPNGRPRNLAEQIIAEGVLAHGLSAAVPGQPDEAYLDLPAAKLAELKQNKPQVLRSIIPLLKSGADDTLATYRSDKLAEARYAGWMLVKGFRGSQKAQLADLIRQNPNDLVRASELMLAGLAKSK</sequence>